<proteinExistence type="predicted"/>
<dbReference type="EMBL" id="CM034408">
    <property type="protein sequence ID" value="KAJ0172167.1"/>
    <property type="molecule type" value="Genomic_DNA"/>
</dbReference>
<accession>A0ACC1CL04</accession>
<keyword evidence="2" id="KW-1185">Reference proteome</keyword>
<reference evidence="1 2" key="1">
    <citation type="journal article" date="2021" name="Front. Genet.">
        <title>Chromosome-Level Genome Assembly Reveals Significant Gene Expansion in the Toll and IMD Signaling Pathways of Dendrolimus kikuchii.</title>
        <authorList>
            <person name="Zhou J."/>
            <person name="Wu P."/>
            <person name="Xiong Z."/>
            <person name="Liu N."/>
            <person name="Zhao N."/>
            <person name="Ji M."/>
            <person name="Qiu Y."/>
            <person name="Yang B."/>
        </authorList>
    </citation>
    <scope>NUCLEOTIDE SEQUENCE [LARGE SCALE GENOMIC DNA]</scope>
    <source>
        <strain evidence="1">Ann1</strain>
    </source>
</reference>
<protein>
    <submittedName>
        <fullName evidence="1">Uncharacterized protein</fullName>
    </submittedName>
</protein>
<evidence type="ECO:0000313" key="2">
    <source>
        <dbReference type="Proteomes" id="UP000824533"/>
    </source>
</evidence>
<organism evidence="1 2">
    <name type="scientific">Dendrolimus kikuchii</name>
    <dbReference type="NCBI Taxonomy" id="765133"/>
    <lineage>
        <taxon>Eukaryota</taxon>
        <taxon>Metazoa</taxon>
        <taxon>Ecdysozoa</taxon>
        <taxon>Arthropoda</taxon>
        <taxon>Hexapoda</taxon>
        <taxon>Insecta</taxon>
        <taxon>Pterygota</taxon>
        <taxon>Neoptera</taxon>
        <taxon>Endopterygota</taxon>
        <taxon>Lepidoptera</taxon>
        <taxon>Glossata</taxon>
        <taxon>Ditrysia</taxon>
        <taxon>Bombycoidea</taxon>
        <taxon>Lasiocampidae</taxon>
        <taxon>Dendrolimus</taxon>
    </lineage>
</organism>
<evidence type="ECO:0000313" key="1">
    <source>
        <dbReference type="EMBL" id="KAJ0172167.1"/>
    </source>
</evidence>
<comment type="caution">
    <text evidence="1">The sequence shown here is derived from an EMBL/GenBank/DDBJ whole genome shotgun (WGS) entry which is preliminary data.</text>
</comment>
<dbReference type="Proteomes" id="UP000824533">
    <property type="component" value="Linkage Group LG22"/>
</dbReference>
<gene>
    <name evidence="1" type="ORF">K1T71_012140</name>
</gene>
<sequence>MSHIEPSISDFKRNCVAGEWGEWTLCLPENGICGLGKQSRSRKNKSGGYYGDYGVQYRHNQENTSDRCDSDDTRLIQYQDCYVECSDKSL</sequence>
<name>A0ACC1CL04_9NEOP</name>